<proteinExistence type="predicted"/>
<dbReference type="RefSeq" id="WP_191728569.1">
    <property type="nucleotide sequence ID" value="NZ_JACSQJ010000002.1"/>
</dbReference>
<dbReference type="Proteomes" id="UP000647183">
    <property type="component" value="Unassembled WGS sequence"/>
</dbReference>
<protein>
    <submittedName>
        <fullName evidence="3">Uncharacterized protein</fullName>
    </submittedName>
</protein>
<organism evidence="3 4">
    <name type="scientific">Luteimonas colneyensis</name>
    <dbReference type="NCBI Taxonomy" id="2762230"/>
    <lineage>
        <taxon>Bacteria</taxon>
        <taxon>Pseudomonadati</taxon>
        <taxon>Pseudomonadota</taxon>
        <taxon>Gammaproteobacteria</taxon>
        <taxon>Lysobacterales</taxon>
        <taxon>Lysobacteraceae</taxon>
        <taxon>Luteimonas</taxon>
    </lineage>
</organism>
<gene>
    <name evidence="3" type="ORF">H9645_04610</name>
</gene>
<keyword evidence="4" id="KW-1185">Reference proteome</keyword>
<reference evidence="3 4" key="1">
    <citation type="submission" date="2020-08" db="EMBL/GenBank/DDBJ databases">
        <title>A Genomic Blueprint of the Chicken Gut Microbiome.</title>
        <authorList>
            <person name="Gilroy R."/>
            <person name="Ravi A."/>
            <person name="Getino M."/>
            <person name="Pursley I."/>
            <person name="Horton D.L."/>
            <person name="Alikhan N.-F."/>
            <person name="Baker D."/>
            <person name="Gharbi K."/>
            <person name="Hall N."/>
            <person name="Watson M."/>
            <person name="Adriaenssens E.M."/>
            <person name="Foster-Nyarko E."/>
            <person name="Jarju S."/>
            <person name="Secka A."/>
            <person name="Antonio M."/>
            <person name="Oren A."/>
            <person name="Chaudhuri R."/>
            <person name="La Ragione R.M."/>
            <person name="Hildebrand F."/>
            <person name="Pallen M.J."/>
        </authorList>
    </citation>
    <scope>NUCLEOTIDE SEQUENCE [LARGE SCALE GENOMIC DNA]</scope>
    <source>
        <strain evidence="3 4">Sa2BVA3</strain>
    </source>
</reference>
<feature type="chain" id="PRO_5046344506" evidence="2">
    <location>
        <begin position="25"/>
        <end position="281"/>
    </location>
</feature>
<sequence length="281" mass="29374">MKTGSGLLAIVMGALAVMHMPATAAQDYLGAYQDAQQFQRQLQNMQDNARAGSERNSAGREQREVSEDDAAASGSDARTQGLGALDFQPSPAVTARVNRALADVLAGREPGGASGAVEVLGAVVRDDPRLRELLASQLGGERAAIVAALDTGVLHRRYSERLAARGYSAHNVADVNNAFLIHAWGFLHGPGFDVDGLYAAQRARSRKALAATGAPPAMSGEAKQDLAETLALLQMLSGAAWSRHPDPADRAVLQEGLAGVARLLGVDLHAARATAQGLAER</sequence>
<accession>A0ABR8UI25</accession>
<evidence type="ECO:0000256" key="1">
    <source>
        <dbReference type="SAM" id="MobiDB-lite"/>
    </source>
</evidence>
<evidence type="ECO:0000256" key="2">
    <source>
        <dbReference type="SAM" id="SignalP"/>
    </source>
</evidence>
<keyword evidence="2" id="KW-0732">Signal</keyword>
<evidence type="ECO:0000313" key="3">
    <source>
        <dbReference type="EMBL" id="MBD7987304.1"/>
    </source>
</evidence>
<feature type="region of interest" description="Disordered" evidence="1">
    <location>
        <begin position="44"/>
        <end position="85"/>
    </location>
</feature>
<comment type="caution">
    <text evidence="3">The sequence shown here is derived from an EMBL/GenBank/DDBJ whole genome shotgun (WGS) entry which is preliminary data.</text>
</comment>
<name>A0ABR8UI25_9GAMM</name>
<feature type="signal peptide" evidence="2">
    <location>
        <begin position="1"/>
        <end position="24"/>
    </location>
</feature>
<dbReference type="EMBL" id="JACSQJ010000002">
    <property type="protein sequence ID" value="MBD7987304.1"/>
    <property type="molecule type" value="Genomic_DNA"/>
</dbReference>
<evidence type="ECO:0000313" key="4">
    <source>
        <dbReference type="Proteomes" id="UP000647183"/>
    </source>
</evidence>